<organism evidence="2 3">
    <name type="scientific">Eucalyptus globulus</name>
    <name type="common">Tasmanian blue gum</name>
    <dbReference type="NCBI Taxonomy" id="34317"/>
    <lineage>
        <taxon>Eukaryota</taxon>
        <taxon>Viridiplantae</taxon>
        <taxon>Streptophyta</taxon>
        <taxon>Embryophyta</taxon>
        <taxon>Tracheophyta</taxon>
        <taxon>Spermatophyta</taxon>
        <taxon>Magnoliopsida</taxon>
        <taxon>eudicotyledons</taxon>
        <taxon>Gunneridae</taxon>
        <taxon>Pentapetalae</taxon>
        <taxon>rosids</taxon>
        <taxon>malvids</taxon>
        <taxon>Myrtales</taxon>
        <taxon>Myrtaceae</taxon>
        <taxon>Myrtoideae</taxon>
        <taxon>Eucalypteae</taxon>
        <taxon>Eucalyptus</taxon>
    </lineage>
</organism>
<sequence>MTRQSLFHPPAAHRRQPLLPNPGGEADEPSASAAPAPKMATATATRGRARVAEAAGRTAADCAAVWCCCPCAVLNLLALAVYRVPAGLCRRVRRRRQRSAAARRKRKGVLLAQRPSSFAVGGAAAAEDEDEDGADAAGGGGDGDGEAADDLEKEMWDRFRGAGFWRSPSMRDT</sequence>
<feature type="region of interest" description="Disordered" evidence="1">
    <location>
        <begin position="1"/>
        <end position="44"/>
    </location>
</feature>
<feature type="compositionally biased region" description="Low complexity" evidence="1">
    <location>
        <begin position="29"/>
        <end position="44"/>
    </location>
</feature>
<comment type="caution">
    <text evidence="2">The sequence shown here is derived from an EMBL/GenBank/DDBJ whole genome shotgun (WGS) entry which is preliminary data.</text>
</comment>
<dbReference type="Proteomes" id="UP001634007">
    <property type="component" value="Unassembled WGS sequence"/>
</dbReference>
<feature type="region of interest" description="Disordered" evidence="1">
    <location>
        <begin position="119"/>
        <end position="150"/>
    </location>
</feature>
<dbReference type="AlphaFoldDB" id="A0ABD3IWX7"/>
<reference evidence="2 3" key="1">
    <citation type="submission" date="2024-11" db="EMBL/GenBank/DDBJ databases">
        <title>Chromosome-level genome assembly of Eucalyptus globulus Labill. provides insights into its genome evolution.</title>
        <authorList>
            <person name="Li X."/>
        </authorList>
    </citation>
    <scope>NUCLEOTIDE SEQUENCE [LARGE SCALE GENOMIC DNA]</scope>
    <source>
        <strain evidence="2">CL2024</strain>
        <tissue evidence="2">Fresh tender leaves</tissue>
    </source>
</reference>
<dbReference type="PANTHER" id="PTHR33264:SF8">
    <property type="entry name" value="EXPRESSED PROTEIN"/>
    <property type="match status" value="1"/>
</dbReference>
<evidence type="ECO:0000313" key="3">
    <source>
        <dbReference type="Proteomes" id="UP001634007"/>
    </source>
</evidence>
<evidence type="ECO:0000256" key="1">
    <source>
        <dbReference type="SAM" id="MobiDB-lite"/>
    </source>
</evidence>
<dbReference type="PANTHER" id="PTHR33264">
    <property type="entry name" value="EXPRESSED PROTEIN"/>
    <property type="match status" value="1"/>
</dbReference>
<gene>
    <name evidence="2" type="ORF">ACJRO7_003559</name>
</gene>
<dbReference type="EMBL" id="JBJKBG010000010">
    <property type="protein sequence ID" value="KAL3718447.1"/>
    <property type="molecule type" value="Genomic_DNA"/>
</dbReference>
<accession>A0ABD3IWX7</accession>
<protein>
    <submittedName>
        <fullName evidence="2">Uncharacterized protein</fullName>
    </submittedName>
</protein>
<name>A0ABD3IWX7_EUCGL</name>
<evidence type="ECO:0000313" key="2">
    <source>
        <dbReference type="EMBL" id="KAL3718447.1"/>
    </source>
</evidence>
<keyword evidence="3" id="KW-1185">Reference proteome</keyword>
<proteinExistence type="predicted"/>